<sequence length="141" mass="16033">IIRVFTIFSICYFMISQLSVAHHKESHQIMYYLIFPILGALLLWTLITIGLIGISIKGMMEARSGLLKPYFAVVIVDLTAHTLVLLLSFVLYVGIFTSIVLIIEICIDVYTGICLYSLFEKMKEYERCPTAVAFRDSEQPT</sequence>
<proteinExistence type="predicted"/>
<evidence type="ECO:0000313" key="2">
    <source>
        <dbReference type="EMBL" id="KAF2901416.1"/>
    </source>
</evidence>
<evidence type="ECO:0000256" key="1">
    <source>
        <dbReference type="SAM" id="Phobius"/>
    </source>
</evidence>
<accession>A0A8K0DDN3</accession>
<feature type="transmembrane region" description="Helical" evidence="1">
    <location>
        <begin position="70"/>
        <end position="93"/>
    </location>
</feature>
<dbReference type="AlphaFoldDB" id="A0A8K0DDN3"/>
<protein>
    <submittedName>
        <fullName evidence="2">Uncharacterized protein</fullName>
    </submittedName>
</protein>
<keyword evidence="3" id="KW-1185">Reference proteome</keyword>
<feature type="non-terminal residue" evidence="2">
    <location>
        <position position="141"/>
    </location>
</feature>
<gene>
    <name evidence="2" type="ORF">ILUMI_04769</name>
</gene>
<feature type="transmembrane region" description="Helical" evidence="1">
    <location>
        <begin position="31"/>
        <end position="58"/>
    </location>
</feature>
<keyword evidence="1" id="KW-1133">Transmembrane helix</keyword>
<keyword evidence="1" id="KW-0812">Transmembrane</keyword>
<feature type="transmembrane region" description="Helical" evidence="1">
    <location>
        <begin position="99"/>
        <end position="119"/>
    </location>
</feature>
<comment type="caution">
    <text evidence="2">The sequence shown here is derived from an EMBL/GenBank/DDBJ whole genome shotgun (WGS) entry which is preliminary data.</text>
</comment>
<keyword evidence="1" id="KW-0472">Membrane</keyword>
<reference evidence="2" key="1">
    <citation type="submission" date="2019-08" db="EMBL/GenBank/DDBJ databases">
        <title>The genome of the North American firefly Photinus pyralis.</title>
        <authorList>
            <consortium name="Photinus pyralis genome working group"/>
            <person name="Fallon T.R."/>
            <person name="Sander Lower S.E."/>
            <person name="Weng J.-K."/>
        </authorList>
    </citation>
    <scope>NUCLEOTIDE SEQUENCE</scope>
    <source>
        <strain evidence="2">TRF0915ILg1</strain>
        <tissue evidence="2">Whole body</tissue>
    </source>
</reference>
<name>A0A8K0DDN3_IGNLU</name>
<dbReference type="Proteomes" id="UP000801492">
    <property type="component" value="Unassembled WGS sequence"/>
</dbReference>
<organism evidence="2 3">
    <name type="scientific">Ignelater luminosus</name>
    <name type="common">Cucubano</name>
    <name type="synonym">Pyrophorus luminosus</name>
    <dbReference type="NCBI Taxonomy" id="2038154"/>
    <lineage>
        <taxon>Eukaryota</taxon>
        <taxon>Metazoa</taxon>
        <taxon>Ecdysozoa</taxon>
        <taxon>Arthropoda</taxon>
        <taxon>Hexapoda</taxon>
        <taxon>Insecta</taxon>
        <taxon>Pterygota</taxon>
        <taxon>Neoptera</taxon>
        <taxon>Endopterygota</taxon>
        <taxon>Coleoptera</taxon>
        <taxon>Polyphaga</taxon>
        <taxon>Elateriformia</taxon>
        <taxon>Elateroidea</taxon>
        <taxon>Elateridae</taxon>
        <taxon>Agrypninae</taxon>
        <taxon>Pyrophorini</taxon>
        <taxon>Ignelater</taxon>
    </lineage>
</organism>
<dbReference type="EMBL" id="VTPC01001654">
    <property type="protein sequence ID" value="KAF2901416.1"/>
    <property type="molecule type" value="Genomic_DNA"/>
</dbReference>
<evidence type="ECO:0000313" key="3">
    <source>
        <dbReference type="Proteomes" id="UP000801492"/>
    </source>
</evidence>